<evidence type="ECO:0000313" key="3">
    <source>
        <dbReference type="Ensembl" id="ENSGEVP00005029438.1"/>
    </source>
</evidence>
<dbReference type="InterPro" id="IPR003597">
    <property type="entry name" value="Ig_C1-set"/>
</dbReference>
<proteinExistence type="predicted"/>
<evidence type="ECO:0000256" key="1">
    <source>
        <dbReference type="ARBA" id="ARBA00023319"/>
    </source>
</evidence>
<organism evidence="3 4">
    <name type="scientific">Gopherus evgoodei</name>
    <name type="common">Goodes thornscrub tortoise</name>
    <dbReference type="NCBI Taxonomy" id="1825980"/>
    <lineage>
        <taxon>Eukaryota</taxon>
        <taxon>Metazoa</taxon>
        <taxon>Chordata</taxon>
        <taxon>Craniata</taxon>
        <taxon>Vertebrata</taxon>
        <taxon>Euteleostomi</taxon>
        <taxon>Archelosauria</taxon>
        <taxon>Testudinata</taxon>
        <taxon>Testudines</taxon>
        <taxon>Cryptodira</taxon>
        <taxon>Durocryptodira</taxon>
        <taxon>Testudinoidea</taxon>
        <taxon>Testudinidae</taxon>
        <taxon>Gopherus</taxon>
    </lineage>
</organism>
<keyword evidence="1" id="KW-0393">Immunoglobulin domain</keyword>
<dbReference type="GeneTree" id="ENSGT00940000163076"/>
<reference evidence="3" key="1">
    <citation type="submission" date="2025-08" db="UniProtKB">
        <authorList>
            <consortium name="Ensembl"/>
        </authorList>
    </citation>
    <scope>IDENTIFICATION</scope>
</reference>
<dbReference type="Proteomes" id="UP000694390">
    <property type="component" value="Unassembled WGS sequence"/>
</dbReference>
<dbReference type="InterPro" id="IPR007110">
    <property type="entry name" value="Ig-like_dom"/>
</dbReference>
<dbReference type="FunFam" id="2.60.40.10:FF:000998">
    <property type="entry name" value="Immunoglobulin heavy constant epsilon"/>
    <property type="match status" value="1"/>
</dbReference>
<dbReference type="InterPro" id="IPR003006">
    <property type="entry name" value="Ig/MHC_CS"/>
</dbReference>
<dbReference type="InterPro" id="IPR050380">
    <property type="entry name" value="Immune_Resp_Modulators"/>
</dbReference>
<feature type="domain" description="Ig-like" evidence="2">
    <location>
        <begin position="390"/>
        <end position="492"/>
    </location>
</feature>
<feature type="domain" description="Ig-like" evidence="2">
    <location>
        <begin position="177"/>
        <end position="272"/>
    </location>
</feature>
<evidence type="ECO:0000259" key="2">
    <source>
        <dbReference type="PROSITE" id="PS50835"/>
    </source>
</evidence>
<dbReference type="InterPro" id="IPR013783">
    <property type="entry name" value="Ig-like_fold"/>
</dbReference>
<feature type="domain" description="Ig-like" evidence="2">
    <location>
        <begin position="73"/>
        <end position="163"/>
    </location>
</feature>
<dbReference type="Ensembl" id="ENSGEVT00005030922.1">
    <property type="protein sequence ID" value="ENSGEVP00005029438.1"/>
    <property type="gene ID" value="ENSGEVG00005020602.1"/>
</dbReference>
<dbReference type="FunFam" id="2.60.40.10:FF:000463">
    <property type="entry name" value="Immunoglobulin heavy constant gamma 1"/>
    <property type="match status" value="1"/>
</dbReference>
<reference evidence="3" key="2">
    <citation type="submission" date="2025-09" db="UniProtKB">
        <authorList>
            <consortium name="Ensembl"/>
        </authorList>
    </citation>
    <scope>IDENTIFICATION</scope>
</reference>
<evidence type="ECO:0000313" key="4">
    <source>
        <dbReference type="Proteomes" id="UP000694390"/>
    </source>
</evidence>
<name>A0A8C4YRK1_9SAUR</name>
<sequence>QTLVRPCNWQQSHPKLCCVNGAAWGSLGAFSPGIECWPQCQARAWSAQSGAGISGAVSHGLTLSPFAVSATAPSVFPLTSCTGEVTTPQVTFGCLAKGYFPEPVTVTWSPNVSSSGVRSYPSVLQPSSGLYSLSSQVTVPASSWESNTYRCTVEHQPTSSSISKEIPKPPVPEPTAPEVEVFYSCTTNPGTVQLVCLISGFSPKPLTVEWLVDGEHGLLHSDLYPVKKDPDSHTYSIRSNSSVPQSEWLTGKTYTCQVYHQGTATTKQAHARMCEEETTSPSNIQVFLVPPSPAALYVAQSPMLTCLVVNLPRNSSIQVVWSREKPGSIVPEPLTLTEHFNSTITASSSMPILTHDWEAGETFTCKVEHSELPSPLIKSISKKPGRRSGPGIYLLRPHNEELSNSEDSVSLTCLVQGFFPKDISVQWMKNHKPNESLEYITTQPFKDGAGDSNFFLYSKLKVSKASWNSGDIYTCMVIHEALSMKFTQRSISKVSEVIVSGEFCSEDGDEDLDGLWATISVFITLFLLSVCY</sequence>
<dbReference type="SUPFAM" id="SSF48726">
    <property type="entry name" value="Immunoglobulin"/>
    <property type="match status" value="4"/>
</dbReference>
<dbReference type="AlphaFoldDB" id="A0A8C4YRK1"/>
<feature type="domain" description="Ig-like" evidence="2">
    <location>
        <begin position="281"/>
        <end position="381"/>
    </location>
</feature>
<dbReference type="PANTHER" id="PTHR23411">
    <property type="entry name" value="TAPASIN"/>
    <property type="match status" value="1"/>
</dbReference>
<dbReference type="InterPro" id="IPR036179">
    <property type="entry name" value="Ig-like_dom_sf"/>
</dbReference>
<dbReference type="Gene3D" id="2.60.40.10">
    <property type="entry name" value="Immunoglobulins"/>
    <property type="match status" value="4"/>
</dbReference>
<dbReference type="Pfam" id="PF07654">
    <property type="entry name" value="C1-set"/>
    <property type="match status" value="4"/>
</dbReference>
<protein>
    <recommendedName>
        <fullName evidence="2">Ig-like domain-containing protein</fullName>
    </recommendedName>
</protein>
<accession>A0A8C4YRK1</accession>
<dbReference type="SMART" id="SM00407">
    <property type="entry name" value="IGc1"/>
    <property type="match status" value="4"/>
</dbReference>
<keyword evidence="4" id="KW-1185">Reference proteome</keyword>
<dbReference type="PROSITE" id="PS00290">
    <property type="entry name" value="IG_MHC"/>
    <property type="match status" value="4"/>
</dbReference>
<dbReference type="PROSITE" id="PS50835">
    <property type="entry name" value="IG_LIKE"/>
    <property type="match status" value="4"/>
</dbReference>
<dbReference type="CDD" id="cd05768">
    <property type="entry name" value="IgC1_CH3_IgAGD_CH4_IgAEM"/>
    <property type="match status" value="1"/>
</dbReference>